<dbReference type="PANTHER" id="PTHR35508">
    <property type="entry name" value="VOLTAGE-DEPENDENT L-TYPE CALCIUM CHANNEL SUBUNIT"/>
    <property type="match status" value="1"/>
</dbReference>
<reference evidence="2 3" key="1">
    <citation type="journal article" date="2023" name="Plants (Basel)">
        <title>Bridging the Gap: Combining Genomics and Transcriptomics Approaches to Understand Stylosanthes scabra, an Orphan Legume from the Brazilian Caatinga.</title>
        <authorList>
            <person name="Ferreira-Neto J.R.C."/>
            <person name="da Silva M.D."/>
            <person name="Binneck E."/>
            <person name="de Melo N.F."/>
            <person name="da Silva R.H."/>
            <person name="de Melo A.L.T.M."/>
            <person name="Pandolfi V."/>
            <person name="Bustamante F.O."/>
            <person name="Brasileiro-Vidal A.C."/>
            <person name="Benko-Iseppon A.M."/>
        </authorList>
    </citation>
    <scope>NUCLEOTIDE SEQUENCE [LARGE SCALE GENOMIC DNA]</scope>
    <source>
        <tissue evidence="2">Leaves</tissue>
    </source>
</reference>
<dbReference type="PANTHER" id="PTHR35508:SF1">
    <property type="entry name" value="VOLTAGE-DEPENDENT L-TYPE CALCIUM CHANNEL SUBUNIT"/>
    <property type="match status" value="1"/>
</dbReference>
<sequence length="235" mass="25433">MAEEKQGSNSNANGVYVEVTGEEEQYNYNKRGRKGNQSSMTLYQVLSRLAYAILFPEPSTSDSLLKRIKISLAQNVPLLPEASRKSAHDLLLWTRQGSPFRAIFVITVGTITSVALTGLLVFLLFFVAATINAIVISLLVSLAAAGGFLAIFFACVAAVYVGALSIAAFAISVTTFWASVALLFATGWIGFFYIVWLVTSKSFGYAKHTLSATGSAISTYSAARHVRHRMPKDSD</sequence>
<gene>
    <name evidence="2" type="ORF">PIB30_004781</name>
</gene>
<keyword evidence="1" id="KW-0472">Membrane</keyword>
<feature type="transmembrane region" description="Helical" evidence="1">
    <location>
        <begin position="177"/>
        <end position="198"/>
    </location>
</feature>
<comment type="caution">
    <text evidence="2">The sequence shown here is derived from an EMBL/GenBank/DDBJ whole genome shotgun (WGS) entry which is preliminary data.</text>
</comment>
<dbReference type="EMBL" id="JASCZI010090630">
    <property type="protein sequence ID" value="MED6143278.1"/>
    <property type="molecule type" value="Genomic_DNA"/>
</dbReference>
<proteinExistence type="predicted"/>
<evidence type="ECO:0000256" key="1">
    <source>
        <dbReference type="SAM" id="Phobius"/>
    </source>
</evidence>
<name>A0ABU6T5I2_9FABA</name>
<keyword evidence="3" id="KW-1185">Reference proteome</keyword>
<dbReference type="Proteomes" id="UP001341840">
    <property type="component" value="Unassembled WGS sequence"/>
</dbReference>
<feature type="transmembrane region" description="Helical" evidence="1">
    <location>
        <begin position="102"/>
        <end position="126"/>
    </location>
</feature>
<organism evidence="2 3">
    <name type="scientific">Stylosanthes scabra</name>
    <dbReference type="NCBI Taxonomy" id="79078"/>
    <lineage>
        <taxon>Eukaryota</taxon>
        <taxon>Viridiplantae</taxon>
        <taxon>Streptophyta</taxon>
        <taxon>Embryophyta</taxon>
        <taxon>Tracheophyta</taxon>
        <taxon>Spermatophyta</taxon>
        <taxon>Magnoliopsida</taxon>
        <taxon>eudicotyledons</taxon>
        <taxon>Gunneridae</taxon>
        <taxon>Pentapetalae</taxon>
        <taxon>rosids</taxon>
        <taxon>fabids</taxon>
        <taxon>Fabales</taxon>
        <taxon>Fabaceae</taxon>
        <taxon>Papilionoideae</taxon>
        <taxon>50 kb inversion clade</taxon>
        <taxon>dalbergioids sensu lato</taxon>
        <taxon>Dalbergieae</taxon>
        <taxon>Pterocarpus clade</taxon>
        <taxon>Stylosanthes</taxon>
    </lineage>
</organism>
<accession>A0ABU6T5I2</accession>
<keyword evidence="1" id="KW-0812">Transmembrane</keyword>
<evidence type="ECO:0000313" key="2">
    <source>
        <dbReference type="EMBL" id="MED6143278.1"/>
    </source>
</evidence>
<keyword evidence="1" id="KW-1133">Transmembrane helix</keyword>
<evidence type="ECO:0000313" key="3">
    <source>
        <dbReference type="Proteomes" id="UP001341840"/>
    </source>
</evidence>
<protein>
    <submittedName>
        <fullName evidence="2">Uncharacterized protein</fullName>
    </submittedName>
</protein>
<feature type="transmembrane region" description="Helical" evidence="1">
    <location>
        <begin position="138"/>
        <end position="171"/>
    </location>
</feature>